<dbReference type="EMBL" id="CP001966">
    <property type="protein sequence ID" value="ADG80697.1"/>
    <property type="molecule type" value="Genomic_DNA"/>
</dbReference>
<dbReference type="AlphaFoldDB" id="D5UNY8"/>
<proteinExistence type="predicted"/>
<name>D5UNY8_TSUPD</name>
<evidence type="ECO:0000313" key="1">
    <source>
        <dbReference type="EMBL" id="ADG80697.1"/>
    </source>
</evidence>
<accession>D5UNY8</accession>
<dbReference type="STRING" id="521096.Tpau_4128"/>
<gene>
    <name evidence="1" type="ordered locus">Tpau_4128</name>
</gene>
<sequence length="31" mass="3664">MAEFVLHLRLDNLSDNIEIMFETCCSLETFE</sequence>
<dbReference type="Proteomes" id="UP000001213">
    <property type="component" value="Chromosome"/>
</dbReference>
<dbReference type="KEGG" id="tpr:Tpau_4128"/>
<evidence type="ECO:0000313" key="2">
    <source>
        <dbReference type="Proteomes" id="UP000001213"/>
    </source>
</evidence>
<protein>
    <submittedName>
        <fullName evidence="1">Uncharacterized protein</fullName>
    </submittedName>
</protein>
<dbReference type="HOGENOM" id="CLU_3399015_0_0_11"/>
<organism evidence="1 2">
    <name type="scientific">Tsukamurella paurometabola (strain ATCC 8368 / DSM 20162 / CCUG 35730 / CIP 100753 / JCM 10117 / KCTC 9821 / NBRC 16120 / NCIMB 702349 / NCTC 13040)</name>
    <name type="common">Corynebacterium paurometabolum</name>
    <dbReference type="NCBI Taxonomy" id="521096"/>
    <lineage>
        <taxon>Bacteria</taxon>
        <taxon>Bacillati</taxon>
        <taxon>Actinomycetota</taxon>
        <taxon>Actinomycetes</taxon>
        <taxon>Mycobacteriales</taxon>
        <taxon>Tsukamurellaceae</taxon>
        <taxon>Tsukamurella</taxon>
    </lineage>
</organism>
<reference evidence="1 2" key="2">
    <citation type="journal article" date="2011" name="Stand. Genomic Sci.">
        <title>Complete genome sequence of Tsukamurella paurometabola type strain (no. 33).</title>
        <authorList>
            <person name="Munk A.C."/>
            <person name="Lapidus A."/>
            <person name="Lucas S."/>
            <person name="Nolan M."/>
            <person name="Tice H."/>
            <person name="Cheng J.F."/>
            <person name="Del Rio T.G."/>
            <person name="Goodwin L."/>
            <person name="Pitluck S."/>
            <person name="Liolios K."/>
            <person name="Huntemann M."/>
            <person name="Ivanova N."/>
            <person name="Mavromatis K."/>
            <person name="Mikhailova N."/>
            <person name="Pati A."/>
            <person name="Chen A."/>
            <person name="Palaniappan K."/>
            <person name="Tapia R."/>
            <person name="Han C."/>
            <person name="Land M."/>
            <person name="Hauser L."/>
            <person name="Chang Y.J."/>
            <person name="Jeffries C.D."/>
            <person name="Brettin T."/>
            <person name="Yasawong M."/>
            <person name="Brambilla E.M."/>
            <person name="Rohde M."/>
            <person name="Sikorski J."/>
            <person name="Goker M."/>
            <person name="Detter J.C."/>
            <person name="Woyke T."/>
            <person name="Bristow J."/>
            <person name="Eisen J.A."/>
            <person name="Markowitz V."/>
            <person name="Hugenholtz P."/>
            <person name="Kyrpides N.C."/>
            <person name="Klenk H.P."/>
        </authorList>
    </citation>
    <scope>NUCLEOTIDE SEQUENCE [LARGE SCALE GENOMIC DNA]</scope>
    <source>
        <strain evidence="2">ATCC 8368 / DSM 20162 / CCUG 35730 / CIP 100753 / JCM 10117 / KCTC 9821 / NBRC 16120 / NCIMB 702349 / NCTC 13040</strain>
    </source>
</reference>
<keyword evidence="2" id="KW-1185">Reference proteome</keyword>
<reference evidence="2" key="1">
    <citation type="submission" date="2010-03" db="EMBL/GenBank/DDBJ databases">
        <title>The complete chromosome of Tsukamurella paurometabola DSM 20162.</title>
        <authorList>
            <consortium name="US DOE Joint Genome Institute (JGI-PGF)"/>
            <person name="Lucas S."/>
            <person name="Copeland A."/>
            <person name="Lapidus A."/>
            <person name="Glavina del Rio T."/>
            <person name="Dalin E."/>
            <person name="Tice H."/>
            <person name="Bruce D."/>
            <person name="Goodwin L."/>
            <person name="Pitluck S."/>
            <person name="Kyrpides N."/>
            <person name="Mavromatis K."/>
            <person name="Ivanova N."/>
            <person name="Mikhailova N."/>
            <person name="Munk A.C."/>
            <person name="Brettin T."/>
            <person name="Detter J.C."/>
            <person name="Tapia R."/>
            <person name="Han C."/>
            <person name="Larimer F."/>
            <person name="Land M."/>
            <person name="Hauser L."/>
            <person name="Markowitz V."/>
            <person name="Cheng J.-F."/>
            <person name="Hugenholtz P."/>
            <person name="Woyke T."/>
            <person name="Wu D."/>
            <person name="Jando M."/>
            <person name="Brambilla E."/>
            <person name="Klenk H.-P."/>
            <person name="Eisen J.A."/>
        </authorList>
    </citation>
    <scope>NUCLEOTIDE SEQUENCE [LARGE SCALE GENOMIC DNA]</scope>
    <source>
        <strain evidence="2">ATCC 8368 / DSM 20162 / CCUG 35730 / CIP 100753 / JCM 10117 / KCTC 9821 / NBRC 16120 / NCIMB 702349 / NCTC 13040</strain>
    </source>
</reference>